<protein>
    <recommendedName>
        <fullName evidence="3">BTB domain-containing protein</fullName>
    </recommendedName>
</protein>
<dbReference type="SMART" id="SM00612">
    <property type="entry name" value="Kelch"/>
    <property type="match status" value="3"/>
</dbReference>
<dbReference type="InterPro" id="IPR017096">
    <property type="entry name" value="BTB-kelch_protein"/>
</dbReference>
<gene>
    <name evidence="4" type="ORF">EGW08_002624</name>
</gene>
<organism evidence="4 5">
    <name type="scientific">Elysia chlorotica</name>
    <name type="common">Eastern emerald elysia</name>
    <name type="synonym">Sea slug</name>
    <dbReference type="NCBI Taxonomy" id="188477"/>
    <lineage>
        <taxon>Eukaryota</taxon>
        <taxon>Metazoa</taxon>
        <taxon>Spiralia</taxon>
        <taxon>Lophotrochozoa</taxon>
        <taxon>Mollusca</taxon>
        <taxon>Gastropoda</taxon>
        <taxon>Heterobranchia</taxon>
        <taxon>Euthyneura</taxon>
        <taxon>Panpulmonata</taxon>
        <taxon>Sacoglossa</taxon>
        <taxon>Placobranchoidea</taxon>
        <taxon>Plakobranchidae</taxon>
        <taxon>Elysia</taxon>
    </lineage>
</organism>
<dbReference type="InterPro" id="IPR011705">
    <property type="entry name" value="BACK"/>
</dbReference>
<accession>A0A3S0ZY73</accession>
<keyword evidence="1" id="KW-0880">Kelch repeat</keyword>
<dbReference type="Proteomes" id="UP000271974">
    <property type="component" value="Unassembled WGS sequence"/>
</dbReference>
<dbReference type="SMART" id="SM00225">
    <property type="entry name" value="BTB"/>
    <property type="match status" value="1"/>
</dbReference>
<keyword evidence="5" id="KW-1185">Reference proteome</keyword>
<dbReference type="PIRSF" id="PIRSF037037">
    <property type="entry name" value="Kelch-like_protein_gigaxonin"/>
    <property type="match status" value="1"/>
</dbReference>
<dbReference type="Pfam" id="PF00651">
    <property type="entry name" value="BTB"/>
    <property type="match status" value="1"/>
</dbReference>
<dbReference type="Gene3D" id="2.120.10.80">
    <property type="entry name" value="Kelch-type beta propeller"/>
    <property type="match status" value="1"/>
</dbReference>
<dbReference type="Pfam" id="PF24681">
    <property type="entry name" value="Kelch_KLHDC2_KLHL20_DRC7"/>
    <property type="match status" value="1"/>
</dbReference>
<feature type="domain" description="BTB" evidence="3">
    <location>
        <begin position="46"/>
        <end position="113"/>
    </location>
</feature>
<evidence type="ECO:0000313" key="5">
    <source>
        <dbReference type="Proteomes" id="UP000271974"/>
    </source>
</evidence>
<comment type="caution">
    <text evidence="4">The sequence shown here is derived from an EMBL/GenBank/DDBJ whole genome shotgun (WGS) entry which is preliminary data.</text>
</comment>
<dbReference type="CDD" id="cd18186">
    <property type="entry name" value="BTB_POZ_ZBTB_KLHL-like"/>
    <property type="match status" value="1"/>
</dbReference>
<dbReference type="Gene3D" id="1.25.40.420">
    <property type="match status" value="1"/>
</dbReference>
<dbReference type="Pfam" id="PF07707">
    <property type="entry name" value="BACK"/>
    <property type="match status" value="1"/>
</dbReference>
<dbReference type="PANTHER" id="PTHR45632:SF3">
    <property type="entry name" value="KELCH-LIKE PROTEIN 32"/>
    <property type="match status" value="1"/>
</dbReference>
<dbReference type="OrthoDB" id="45365at2759"/>
<dbReference type="InterPro" id="IPR011333">
    <property type="entry name" value="SKP1/BTB/POZ_sf"/>
</dbReference>
<sequence length="608" mass="68424">MATNYPEERSNEAEKTFDQIVIAPHKLKYINTNHKKVSAKMYDYKCDIKLRVCTSNFKAHKEVLSEASDYFSAMFSLDMLEREQEVVELLGISPDGFALLLDYFYHGHVTLEPDTIEDVIEAARFFQVDWVVVVACDYLVHQLSIDNYQTVLMLADKYLLGDLRGNIFRFLGGNIGRLARERNFYLNFDLELLTKFLSEDIYIEAAEEFVLDLVTSWVAAKPDERKDFLLPLLRLVRFPLMEAESLDKVSARLDLACWPELADLVEEAKIYSNNIPAQSLFTDQRFSARGARPTVVMFSFGAEEVSVTYQDCVDPRLRCQEELRGSAEFLCTELESASVSRLGNFLYRSGGYDATVCSSRETSRYDPRYRTWTCLAELNQARVSHAMCAAHDLAFVLGGINHTVGESGDEDSILCSMEVYSVRDNAWREMDALLPGGSGSYNQAAACAGTSLYLSGGISSDPFDSVPMAGVWSFSLDRDVGGAGLVGGGTWHACRDMLYARQGHSMTAVMSKLYVFGGYTALANNGPFRDCLASEVYDIETNQWTELRPTPETFGHVMRSVAYFAGKIFMFGNGCLHTYHVDEDRMEYGDYYGFNIHKIAILDVAYPL</sequence>
<proteinExistence type="predicted"/>
<dbReference type="SUPFAM" id="SSF117281">
    <property type="entry name" value="Kelch motif"/>
    <property type="match status" value="1"/>
</dbReference>
<evidence type="ECO:0000256" key="1">
    <source>
        <dbReference type="ARBA" id="ARBA00022441"/>
    </source>
</evidence>
<dbReference type="EMBL" id="RQTK01000051">
    <property type="protein sequence ID" value="RUS89606.1"/>
    <property type="molecule type" value="Genomic_DNA"/>
</dbReference>
<dbReference type="STRING" id="188477.A0A3S0ZY73"/>
<reference evidence="4 5" key="1">
    <citation type="submission" date="2019-01" db="EMBL/GenBank/DDBJ databases">
        <title>A draft genome assembly of the solar-powered sea slug Elysia chlorotica.</title>
        <authorList>
            <person name="Cai H."/>
            <person name="Li Q."/>
            <person name="Fang X."/>
            <person name="Li J."/>
            <person name="Curtis N.E."/>
            <person name="Altenburger A."/>
            <person name="Shibata T."/>
            <person name="Feng M."/>
            <person name="Maeda T."/>
            <person name="Schwartz J.A."/>
            <person name="Shigenobu S."/>
            <person name="Lundholm N."/>
            <person name="Nishiyama T."/>
            <person name="Yang H."/>
            <person name="Hasebe M."/>
            <person name="Li S."/>
            <person name="Pierce S.K."/>
            <person name="Wang J."/>
        </authorList>
    </citation>
    <scope>NUCLEOTIDE SEQUENCE [LARGE SCALE GENOMIC DNA]</scope>
    <source>
        <strain evidence="4">EC2010</strain>
        <tissue evidence="4">Whole organism of an adult</tissue>
    </source>
</reference>
<dbReference type="InterPro" id="IPR015915">
    <property type="entry name" value="Kelch-typ_b-propeller"/>
</dbReference>
<dbReference type="CDD" id="cd14733">
    <property type="entry name" value="BACK"/>
    <property type="match status" value="1"/>
</dbReference>
<dbReference type="AlphaFoldDB" id="A0A3S0ZY73"/>
<dbReference type="InterPro" id="IPR000210">
    <property type="entry name" value="BTB/POZ_dom"/>
</dbReference>
<dbReference type="PROSITE" id="PS50097">
    <property type="entry name" value="BTB"/>
    <property type="match status" value="1"/>
</dbReference>
<evidence type="ECO:0000256" key="2">
    <source>
        <dbReference type="ARBA" id="ARBA00022737"/>
    </source>
</evidence>
<evidence type="ECO:0000259" key="3">
    <source>
        <dbReference type="PROSITE" id="PS50097"/>
    </source>
</evidence>
<dbReference type="Gene3D" id="3.30.710.10">
    <property type="entry name" value="Potassium Channel Kv1.1, Chain A"/>
    <property type="match status" value="1"/>
</dbReference>
<evidence type="ECO:0000313" key="4">
    <source>
        <dbReference type="EMBL" id="RUS89606.1"/>
    </source>
</evidence>
<dbReference type="PANTHER" id="PTHR45632">
    <property type="entry name" value="LD33804P"/>
    <property type="match status" value="1"/>
</dbReference>
<dbReference type="InterPro" id="IPR006652">
    <property type="entry name" value="Kelch_1"/>
</dbReference>
<dbReference type="SMART" id="SM00875">
    <property type="entry name" value="BACK"/>
    <property type="match status" value="1"/>
</dbReference>
<dbReference type="SUPFAM" id="SSF54695">
    <property type="entry name" value="POZ domain"/>
    <property type="match status" value="1"/>
</dbReference>
<name>A0A3S0ZY73_ELYCH</name>
<keyword evidence="2" id="KW-0677">Repeat</keyword>